<feature type="transmembrane region" description="Helical" evidence="7">
    <location>
        <begin position="134"/>
        <end position="152"/>
    </location>
</feature>
<dbReference type="Gene3D" id="1.10.3720.10">
    <property type="entry name" value="MetI-like"/>
    <property type="match status" value="1"/>
</dbReference>
<accession>A0A1X1EL77</accession>
<feature type="domain" description="ABC transmembrane type-1" evidence="8">
    <location>
        <begin position="21"/>
        <end position="207"/>
    </location>
</feature>
<dbReference type="SUPFAM" id="SSF161098">
    <property type="entry name" value="MetI-like"/>
    <property type="match status" value="1"/>
</dbReference>
<dbReference type="OrthoDB" id="9801163at2"/>
<evidence type="ECO:0000256" key="4">
    <source>
        <dbReference type="ARBA" id="ARBA00022692"/>
    </source>
</evidence>
<feature type="transmembrane region" description="Helical" evidence="7">
    <location>
        <begin position="190"/>
        <end position="215"/>
    </location>
</feature>
<keyword evidence="6 7" id="KW-0472">Membrane</keyword>
<reference evidence="9 10" key="1">
    <citation type="journal article" date="2017" name="Antonie Van Leeuwenhoek">
        <title>Phylogenomic resolution of the bacterial genus Pantoea and its relationship with Erwinia and Tatumella.</title>
        <authorList>
            <person name="Palmer M."/>
            <person name="Steenkamp E.T."/>
            <person name="Coetzee M.P."/>
            <person name="Chan W.Y."/>
            <person name="van Zyl E."/>
            <person name="De Maayer P."/>
            <person name="Coutinho T.A."/>
            <person name="Blom J."/>
            <person name="Smits T.H."/>
            <person name="Duffy B."/>
            <person name="Venter S.N."/>
        </authorList>
    </citation>
    <scope>NUCLEOTIDE SEQUENCE [LARGE SCALE GENOMIC DNA]</scope>
    <source>
        <strain evidence="9 10">LMG 2657</strain>
    </source>
</reference>
<keyword evidence="3" id="KW-1003">Cell membrane</keyword>
<proteinExistence type="inferred from homology"/>
<organism evidence="9 10">
    <name type="scientific">Pantoea cypripedii</name>
    <name type="common">Pectobacterium cypripedii</name>
    <name type="synonym">Erwinia cypripedii</name>
    <dbReference type="NCBI Taxonomy" id="55209"/>
    <lineage>
        <taxon>Bacteria</taxon>
        <taxon>Pseudomonadati</taxon>
        <taxon>Pseudomonadota</taxon>
        <taxon>Gammaproteobacteria</taxon>
        <taxon>Enterobacterales</taxon>
        <taxon>Erwiniaceae</taxon>
        <taxon>Pantoea</taxon>
    </lineage>
</organism>
<dbReference type="CDD" id="cd06261">
    <property type="entry name" value="TM_PBP2"/>
    <property type="match status" value="1"/>
</dbReference>
<gene>
    <name evidence="9" type="ORF">HA50_23565</name>
</gene>
<dbReference type="STRING" id="55209.HA50_23565"/>
<sequence>MIDWFMNGAHWTGDGGLWVLIYQHLIYSAVALICTMIVAFPIGCYCGHTGKGERLLLGCANALRALPSFGLIIILVIVLGPVFTSDLAFIIPSLIVLIALALPSIMLGIWSGITSIDRTVIDAARGMGYSDLRLLLTVELPCALPLIISGIRSATLQIISTATIAAYVSLGGLGRLIIDGRAQNDYQQMIAGAVLVALLALLVDCFFSLLIRIIVSPGILRREPLLKSPIRLFSTRNRSLLK</sequence>
<feature type="transmembrane region" description="Helical" evidence="7">
    <location>
        <begin position="89"/>
        <end position="113"/>
    </location>
</feature>
<dbReference type="RefSeq" id="WP_084879311.1">
    <property type="nucleotide sequence ID" value="NZ_JAGGMY010000005.1"/>
</dbReference>
<dbReference type="PANTHER" id="PTHR30177:SF33">
    <property type="entry name" value="POSSIBLE OSMOPROTECTANT (GLYCINE BETAINE_CARNITINE_CHOLINE_L-PROLINE) TRANSPORT INTEGRAL MEMBRANE PROTEIN ABC TRANSPORTER PROZ"/>
    <property type="match status" value="1"/>
</dbReference>
<dbReference type="EMBL" id="MLJI01000002">
    <property type="protein sequence ID" value="ORM89593.1"/>
    <property type="molecule type" value="Genomic_DNA"/>
</dbReference>
<comment type="subcellular location">
    <subcellularLocation>
        <location evidence="1">Cell inner membrane</location>
        <topology evidence="1">Multi-pass membrane protein</topology>
    </subcellularLocation>
    <subcellularLocation>
        <location evidence="7">Cell membrane</location>
        <topology evidence="7">Multi-pass membrane protein</topology>
    </subcellularLocation>
</comment>
<feature type="transmembrane region" description="Helical" evidence="7">
    <location>
        <begin position="20"/>
        <end position="43"/>
    </location>
</feature>
<evidence type="ECO:0000256" key="5">
    <source>
        <dbReference type="ARBA" id="ARBA00022989"/>
    </source>
</evidence>
<dbReference type="InterPro" id="IPR051204">
    <property type="entry name" value="ABC_transp_perm/SBD"/>
</dbReference>
<dbReference type="PANTHER" id="PTHR30177">
    <property type="entry name" value="GLYCINE BETAINE/L-PROLINE TRANSPORT SYSTEM PERMEASE PROTEIN PROW"/>
    <property type="match status" value="1"/>
</dbReference>
<evidence type="ECO:0000313" key="9">
    <source>
        <dbReference type="EMBL" id="ORM89593.1"/>
    </source>
</evidence>
<dbReference type="Proteomes" id="UP000193749">
    <property type="component" value="Unassembled WGS sequence"/>
</dbReference>
<dbReference type="GO" id="GO:0005886">
    <property type="term" value="C:plasma membrane"/>
    <property type="evidence" value="ECO:0007669"/>
    <property type="project" value="UniProtKB-SubCell"/>
</dbReference>
<comment type="similarity">
    <text evidence="7">Belongs to the binding-protein-dependent transport system permease family.</text>
</comment>
<feature type="transmembrane region" description="Helical" evidence="7">
    <location>
        <begin position="158"/>
        <end position="178"/>
    </location>
</feature>
<dbReference type="AlphaFoldDB" id="A0A1X1EL77"/>
<dbReference type="InterPro" id="IPR000515">
    <property type="entry name" value="MetI-like"/>
</dbReference>
<evidence type="ECO:0000256" key="2">
    <source>
        <dbReference type="ARBA" id="ARBA00022448"/>
    </source>
</evidence>
<keyword evidence="10" id="KW-1185">Reference proteome</keyword>
<keyword evidence="5 7" id="KW-1133">Transmembrane helix</keyword>
<evidence type="ECO:0000256" key="7">
    <source>
        <dbReference type="RuleBase" id="RU363032"/>
    </source>
</evidence>
<comment type="caution">
    <text evidence="9">The sequence shown here is derived from an EMBL/GenBank/DDBJ whole genome shotgun (WGS) entry which is preliminary data.</text>
</comment>
<dbReference type="Pfam" id="PF00528">
    <property type="entry name" value="BPD_transp_1"/>
    <property type="match status" value="1"/>
</dbReference>
<name>A0A1X1EL77_PANCY</name>
<protein>
    <submittedName>
        <fullName evidence="9">ABC transporter permease</fullName>
    </submittedName>
</protein>
<dbReference type="PROSITE" id="PS50928">
    <property type="entry name" value="ABC_TM1"/>
    <property type="match status" value="1"/>
</dbReference>
<evidence type="ECO:0000259" key="8">
    <source>
        <dbReference type="PROSITE" id="PS50928"/>
    </source>
</evidence>
<keyword evidence="3" id="KW-0997">Cell inner membrane</keyword>
<evidence type="ECO:0000256" key="3">
    <source>
        <dbReference type="ARBA" id="ARBA00022519"/>
    </source>
</evidence>
<evidence type="ECO:0000256" key="1">
    <source>
        <dbReference type="ARBA" id="ARBA00004429"/>
    </source>
</evidence>
<dbReference type="GO" id="GO:0031460">
    <property type="term" value="P:glycine betaine transport"/>
    <property type="evidence" value="ECO:0007669"/>
    <property type="project" value="TreeGrafter"/>
</dbReference>
<keyword evidence="4 7" id="KW-0812">Transmembrane</keyword>
<evidence type="ECO:0000256" key="6">
    <source>
        <dbReference type="ARBA" id="ARBA00023136"/>
    </source>
</evidence>
<dbReference type="InterPro" id="IPR035906">
    <property type="entry name" value="MetI-like_sf"/>
</dbReference>
<keyword evidence="2 7" id="KW-0813">Transport</keyword>
<evidence type="ECO:0000313" key="10">
    <source>
        <dbReference type="Proteomes" id="UP000193749"/>
    </source>
</evidence>
<feature type="transmembrane region" description="Helical" evidence="7">
    <location>
        <begin position="55"/>
        <end position="83"/>
    </location>
</feature>
<dbReference type="GO" id="GO:0055085">
    <property type="term" value="P:transmembrane transport"/>
    <property type="evidence" value="ECO:0007669"/>
    <property type="project" value="InterPro"/>
</dbReference>